<dbReference type="InterPro" id="IPR003797">
    <property type="entry name" value="DegV"/>
</dbReference>
<sequence length="287" mass="32473">MKNIAIIVDSSCGLTKQQVEALGWHFLPLKIELDGKIYNDGDDLHSNKLFEVFSLQTQSYKTSCTPIGYVEELVEKLSQDHDYVVVFPISKYLSSQYQNIKGLESLYPKLRVFESEYIAILLTFQVFKFLDLVKQGLDVEDALHQAEAWDENMFVSLIPKYNDYLVKGGRLSPSAATVAKLLKIVPIIQFHKGKLEKEGKGRVFLKTVLNKSDEKAADNDDDILILQNDCAETSEVISHLKNSYPNRVFQSCLPNCISIHTGPEAIVVIKLGRKLSNEEIEVLECKK</sequence>
<dbReference type="NCBIfam" id="TIGR00762">
    <property type="entry name" value="DegV"/>
    <property type="match status" value="1"/>
</dbReference>
<dbReference type="EMBL" id="CP132191">
    <property type="protein sequence ID" value="WLP85486.1"/>
    <property type="molecule type" value="Genomic_DNA"/>
</dbReference>
<accession>A0ABY9HB56</accession>
<evidence type="ECO:0000256" key="1">
    <source>
        <dbReference type="ARBA" id="ARBA00023121"/>
    </source>
</evidence>
<gene>
    <name evidence="2" type="ORF">Q8852_04170</name>
</gene>
<protein>
    <submittedName>
        <fullName evidence="2">DegV family protein</fullName>
    </submittedName>
</protein>
<dbReference type="Gene3D" id="3.30.1180.10">
    <property type="match status" value="1"/>
</dbReference>
<dbReference type="Pfam" id="PF02645">
    <property type="entry name" value="DegV"/>
    <property type="match status" value="1"/>
</dbReference>
<organism evidence="2 3">
    <name type="scientific">Mycoplasma seminis</name>
    <dbReference type="NCBI Taxonomy" id="512749"/>
    <lineage>
        <taxon>Bacteria</taxon>
        <taxon>Bacillati</taxon>
        <taxon>Mycoplasmatota</taxon>
        <taxon>Mollicutes</taxon>
        <taxon>Mycoplasmataceae</taxon>
        <taxon>Mycoplasma</taxon>
    </lineage>
</organism>
<dbReference type="PANTHER" id="PTHR33434:SF2">
    <property type="entry name" value="FATTY ACID-BINDING PROTEIN TM_1468"/>
    <property type="match status" value="1"/>
</dbReference>
<keyword evidence="3" id="KW-1185">Reference proteome</keyword>
<keyword evidence="1" id="KW-0446">Lipid-binding</keyword>
<dbReference type="Proteomes" id="UP001237011">
    <property type="component" value="Chromosome"/>
</dbReference>
<evidence type="ECO:0000313" key="3">
    <source>
        <dbReference type="Proteomes" id="UP001237011"/>
    </source>
</evidence>
<dbReference type="PANTHER" id="PTHR33434">
    <property type="entry name" value="DEGV DOMAIN-CONTAINING PROTEIN DR_1986-RELATED"/>
    <property type="match status" value="1"/>
</dbReference>
<dbReference type="RefSeq" id="WP_305937919.1">
    <property type="nucleotide sequence ID" value="NZ_CP132191.1"/>
</dbReference>
<dbReference type="Gene3D" id="3.40.50.10170">
    <property type="match status" value="1"/>
</dbReference>
<name>A0ABY9HB56_9MOLU</name>
<reference evidence="2" key="1">
    <citation type="submission" date="2023-08" db="EMBL/GenBank/DDBJ databases">
        <title>Complete genome sequence of Mycoplasma seminis 2200.</title>
        <authorList>
            <person name="Spergser J."/>
        </authorList>
    </citation>
    <scope>NUCLEOTIDE SEQUENCE [LARGE SCALE GENOMIC DNA]</scope>
    <source>
        <strain evidence="2">2200</strain>
    </source>
</reference>
<dbReference type="SUPFAM" id="SSF82549">
    <property type="entry name" value="DAK1/DegV-like"/>
    <property type="match status" value="1"/>
</dbReference>
<dbReference type="PROSITE" id="PS51482">
    <property type="entry name" value="DEGV"/>
    <property type="match status" value="1"/>
</dbReference>
<proteinExistence type="predicted"/>
<dbReference type="InterPro" id="IPR050270">
    <property type="entry name" value="DegV_domain_contain"/>
</dbReference>
<dbReference type="InterPro" id="IPR043168">
    <property type="entry name" value="DegV_C"/>
</dbReference>
<evidence type="ECO:0000313" key="2">
    <source>
        <dbReference type="EMBL" id="WLP85486.1"/>
    </source>
</evidence>